<dbReference type="InterPro" id="IPR015421">
    <property type="entry name" value="PyrdxlP-dep_Trfase_major"/>
</dbReference>
<dbReference type="InterPro" id="IPR001597">
    <property type="entry name" value="ArAA_b-elim_lyase/Thr_aldolase"/>
</dbReference>
<name>A0A5A9Z5X3_9RHOB</name>
<sequence length="354" mass="36954">MSPCAPRLDFMSDNCAGAAPEIAAAVMSVLDGRARSYGSDDVTLAARATLRDLFDAPAADVFLVPTGTAANALALASVCPPWGAIYAAGSAHLDVDECGAPTFFTGGATLRLLDHADGLIDPAVLATALRRGRVGDVHAVQPAAISIAQISELGAAYTPRHVHALTDMAHDAGLFCHMDGARFANAVAHAGCAPADMTWRAGIDVLSLGATKNGALGAEAVVIFDPDLARDMGFRRKRAGHLLSKMRVMSTQIVTMFGSDLWLRLAGQANDAASRLAAGLAKVPGATVTNRVDGNMVFARLDADMDAALISAGARYARRSERDGSVRARLVTAFDTQSRDVDAFLDVARSRARP</sequence>
<evidence type="ECO:0000256" key="2">
    <source>
        <dbReference type="ARBA" id="ARBA00006966"/>
    </source>
</evidence>
<dbReference type="Gene3D" id="3.90.1150.10">
    <property type="entry name" value="Aspartate Aminotransferase, domain 1"/>
    <property type="match status" value="1"/>
</dbReference>
<protein>
    <submittedName>
        <fullName evidence="6">Low specificity L-threonine aldolase</fullName>
    </submittedName>
</protein>
<dbReference type="GO" id="GO:0016829">
    <property type="term" value="F:lyase activity"/>
    <property type="evidence" value="ECO:0007669"/>
    <property type="project" value="InterPro"/>
</dbReference>
<accession>A0A5A9Z5X3</accession>
<dbReference type="Proteomes" id="UP000325291">
    <property type="component" value="Unassembled WGS sequence"/>
</dbReference>
<reference evidence="6 7" key="1">
    <citation type="submission" date="2019-07" db="EMBL/GenBank/DDBJ databases">
        <title>Aquicoccus porphyridii gen. nov., sp. nov., isolated from a small marine red alga, Porphyridium marinum.</title>
        <authorList>
            <person name="Liu L."/>
        </authorList>
    </citation>
    <scope>NUCLEOTIDE SEQUENCE [LARGE SCALE GENOMIC DNA]</scope>
    <source>
        <strain evidence="6 7">L1 8-17</strain>
    </source>
</reference>
<dbReference type="GO" id="GO:0006520">
    <property type="term" value="P:amino acid metabolic process"/>
    <property type="evidence" value="ECO:0007669"/>
    <property type="project" value="InterPro"/>
</dbReference>
<evidence type="ECO:0000259" key="5">
    <source>
        <dbReference type="Pfam" id="PF01212"/>
    </source>
</evidence>
<keyword evidence="4" id="KW-0663">Pyridoxal phosphate</keyword>
<comment type="similarity">
    <text evidence="2">Belongs to the threonine aldolase family.</text>
</comment>
<comment type="cofactor">
    <cofactor evidence="1">
        <name>pyridoxal 5'-phosphate</name>
        <dbReference type="ChEBI" id="CHEBI:597326"/>
    </cofactor>
</comment>
<dbReference type="AlphaFoldDB" id="A0A5A9Z5X3"/>
<dbReference type="SUPFAM" id="SSF53383">
    <property type="entry name" value="PLP-dependent transferases"/>
    <property type="match status" value="1"/>
</dbReference>
<dbReference type="EMBL" id="VINQ01000014">
    <property type="protein sequence ID" value="KAA0912355.1"/>
    <property type="molecule type" value="Genomic_DNA"/>
</dbReference>
<keyword evidence="7" id="KW-1185">Reference proteome</keyword>
<comment type="caution">
    <text evidence="6">The sequence shown here is derived from an EMBL/GenBank/DDBJ whole genome shotgun (WGS) entry which is preliminary data.</text>
</comment>
<organism evidence="6 7">
    <name type="scientific">Aquicoccus porphyridii</name>
    <dbReference type="NCBI Taxonomy" id="1852029"/>
    <lineage>
        <taxon>Bacteria</taxon>
        <taxon>Pseudomonadati</taxon>
        <taxon>Pseudomonadota</taxon>
        <taxon>Alphaproteobacteria</taxon>
        <taxon>Rhodobacterales</taxon>
        <taxon>Paracoccaceae</taxon>
        <taxon>Aquicoccus</taxon>
    </lineage>
</organism>
<evidence type="ECO:0000313" key="6">
    <source>
        <dbReference type="EMBL" id="KAA0912355.1"/>
    </source>
</evidence>
<evidence type="ECO:0000313" key="7">
    <source>
        <dbReference type="Proteomes" id="UP000325291"/>
    </source>
</evidence>
<evidence type="ECO:0000256" key="1">
    <source>
        <dbReference type="ARBA" id="ARBA00001933"/>
    </source>
</evidence>
<evidence type="ECO:0000256" key="3">
    <source>
        <dbReference type="ARBA" id="ARBA00011881"/>
    </source>
</evidence>
<comment type="subunit">
    <text evidence="3">Homotetramer.</text>
</comment>
<dbReference type="PANTHER" id="PTHR48097:SF5">
    <property type="entry name" value="LOW SPECIFICITY L-THREONINE ALDOLASE"/>
    <property type="match status" value="1"/>
</dbReference>
<evidence type="ECO:0000256" key="4">
    <source>
        <dbReference type="ARBA" id="ARBA00022898"/>
    </source>
</evidence>
<gene>
    <name evidence="6" type="ORF">FLO80_16195</name>
</gene>
<dbReference type="Pfam" id="PF01212">
    <property type="entry name" value="Beta_elim_lyase"/>
    <property type="match status" value="1"/>
</dbReference>
<dbReference type="Gene3D" id="3.40.640.10">
    <property type="entry name" value="Type I PLP-dependent aspartate aminotransferase-like (Major domain)"/>
    <property type="match status" value="1"/>
</dbReference>
<feature type="domain" description="Aromatic amino acid beta-eliminating lyase/threonine aldolase" evidence="5">
    <location>
        <begin position="9"/>
        <end position="301"/>
    </location>
</feature>
<proteinExistence type="inferred from homology"/>
<dbReference type="InterPro" id="IPR015422">
    <property type="entry name" value="PyrdxlP-dep_Trfase_small"/>
</dbReference>
<dbReference type="PANTHER" id="PTHR48097">
    <property type="entry name" value="L-THREONINE ALDOLASE-RELATED"/>
    <property type="match status" value="1"/>
</dbReference>
<dbReference type="InterPro" id="IPR015424">
    <property type="entry name" value="PyrdxlP-dep_Trfase"/>
</dbReference>